<reference evidence="2" key="2">
    <citation type="submission" date="2020-11" db="EMBL/GenBank/DDBJ databases">
        <authorList>
            <person name="McCartney M.A."/>
            <person name="Auch B."/>
            <person name="Kono T."/>
            <person name="Mallez S."/>
            <person name="Becker A."/>
            <person name="Gohl D.M."/>
            <person name="Silverstein K.A.T."/>
            <person name="Koren S."/>
            <person name="Bechman K.B."/>
            <person name="Herman A."/>
            <person name="Abrahante J.E."/>
            <person name="Garbe J."/>
        </authorList>
    </citation>
    <scope>NUCLEOTIDE SEQUENCE</scope>
    <source>
        <strain evidence="2">Duluth1</strain>
        <tissue evidence="2">Whole animal</tissue>
    </source>
</reference>
<comment type="caution">
    <text evidence="2">The sequence shown here is derived from an EMBL/GenBank/DDBJ whole genome shotgun (WGS) entry which is preliminary data.</text>
</comment>
<dbReference type="EMBL" id="JAIWYP010000011">
    <property type="protein sequence ID" value="KAH3739877.1"/>
    <property type="molecule type" value="Genomic_DNA"/>
</dbReference>
<gene>
    <name evidence="2" type="ORF">DPMN_046567</name>
</gene>
<organism evidence="2 3">
    <name type="scientific">Dreissena polymorpha</name>
    <name type="common">Zebra mussel</name>
    <name type="synonym">Mytilus polymorpha</name>
    <dbReference type="NCBI Taxonomy" id="45954"/>
    <lineage>
        <taxon>Eukaryota</taxon>
        <taxon>Metazoa</taxon>
        <taxon>Spiralia</taxon>
        <taxon>Lophotrochozoa</taxon>
        <taxon>Mollusca</taxon>
        <taxon>Bivalvia</taxon>
        <taxon>Autobranchia</taxon>
        <taxon>Heteroconchia</taxon>
        <taxon>Euheterodonta</taxon>
        <taxon>Imparidentia</taxon>
        <taxon>Neoheterodontei</taxon>
        <taxon>Myida</taxon>
        <taxon>Dreissenoidea</taxon>
        <taxon>Dreissenidae</taxon>
        <taxon>Dreissena</taxon>
    </lineage>
</organism>
<sequence length="78" mass="8486">MRTECFLLVVIAYGVGFIDCSSISSNPHATSIHENMNGVKSLWTLATSCDYNYLCSYTYNYECNCGGDGCGPCQGTAY</sequence>
<proteinExistence type="predicted"/>
<reference evidence="2" key="1">
    <citation type="journal article" date="2019" name="bioRxiv">
        <title>The Genome of the Zebra Mussel, Dreissena polymorpha: A Resource for Invasive Species Research.</title>
        <authorList>
            <person name="McCartney M.A."/>
            <person name="Auch B."/>
            <person name="Kono T."/>
            <person name="Mallez S."/>
            <person name="Zhang Y."/>
            <person name="Obille A."/>
            <person name="Becker A."/>
            <person name="Abrahante J.E."/>
            <person name="Garbe J."/>
            <person name="Badalamenti J.P."/>
            <person name="Herman A."/>
            <person name="Mangelson H."/>
            <person name="Liachko I."/>
            <person name="Sullivan S."/>
            <person name="Sone E.D."/>
            <person name="Koren S."/>
            <person name="Silverstein K.A.T."/>
            <person name="Beckman K.B."/>
            <person name="Gohl D.M."/>
        </authorList>
    </citation>
    <scope>NUCLEOTIDE SEQUENCE</scope>
    <source>
        <strain evidence="2">Duluth1</strain>
        <tissue evidence="2">Whole animal</tissue>
    </source>
</reference>
<accession>A0A9D4D720</accession>
<dbReference type="AlphaFoldDB" id="A0A9D4D720"/>
<evidence type="ECO:0000313" key="2">
    <source>
        <dbReference type="EMBL" id="KAH3739877.1"/>
    </source>
</evidence>
<evidence type="ECO:0000313" key="3">
    <source>
        <dbReference type="Proteomes" id="UP000828390"/>
    </source>
</evidence>
<protein>
    <submittedName>
        <fullName evidence="2">Uncharacterized protein</fullName>
    </submittedName>
</protein>
<feature type="signal peptide" evidence="1">
    <location>
        <begin position="1"/>
        <end position="20"/>
    </location>
</feature>
<evidence type="ECO:0000256" key="1">
    <source>
        <dbReference type="SAM" id="SignalP"/>
    </source>
</evidence>
<name>A0A9D4D720_DREPO</name>
<dbReference type="Proteomes" id="UP000828390">
    <property type="component" value="Unassembled WGS sequence"/>
</dbReference>
<keyword evidence="3" id="KW-1185">Reference proteome</keyword>
<keyword evidence="1" id="KW-0732">Signal</keyword>
<feature type="chain" id="PRO_5039235313" evidence="1">
    <location>
        <begin position="21"/>
        <end position="78"/>
    </location>
</feature>